<evidence type="ECO:0000313" key="7">
    <source>
        <dbReference type="Proteomes" id="UP000004968"/>
    </source>
</evidence>
<sequence length="303" mass="34428">MNRKGNKMNDYLFYGAMTEPIAPMDKEGNIDYELLKAQVQFQLDHKIHAIFVSGLTECMVTSVEEQIEMLRETVKTVNSQVPVMGNICLNRPEDALYAIRAFEEAGADAVSIAQPHTFTYEEDAIYEYYTNLIRGTTLPVYVYNAPQTNNVLSPGLVKRLVEENDNVRGYKNSVQDILHLQSVMELIPKERHFECIAGSDSTIFATLALGGCGIISWVSIMFPELIEELCDAYFRGDIEEARALQFRVQKVRTILKHAPMDSGYRYAGELIGLPMGYPRQPMSQATEEQKNYIREELTKLDMI</sequence>
<dbReference type="SMART" id="SM01130">
    <property type="entry name" value="DHDPS"/>
    <property type="match status" value="1"/>
</dbReference>
<accession>D3ADE6</accession>
<proteinExistence type="inferred from homology"/>
<evidence type="ECO:0000256" key="2">
    <source>
        <dbReference type="ARBA" id="ARBA00023239"/>
    </source>
</evidence>
<gene>
    <name evidence="6" type="ORF">CLOSTHATH_01624</name>
</gene>
<dbReference type="AlphaFoldDB" id="D3ADE6"/>
<dbReference type="HOGENOM" id="CLU_049343_5_3_9"/>
<evidence type="ECO:0000256" key="4">
    <source>
        <dbReference type="PIRSR" id="PIRSR001365-1"/>
    </source>
</evidence>
<protein>
    <submittedName>
        <fullName evidence="6">Dihydrodipicolinate synthetase family</fullName>
    </submittedName>
</protein>
<organism evidence="6 7">
    <name type="scientific">Hungatella hathewayi DSM 13479</name>
    <dbReference type="NCBI Taxonomy" id="566550"/>
    <lineage>
        <taxon>Bacteria</taxon>
        <taxon>Bacillati</taxon>
        <taxon>Bacillota</taxon>
        <taxon>Clostridia</taxon>
        <taxon>Lachnospirales</taxon>
        <taxon>Lachnospiraceae</taxon>
        <taxon>Hungatella</taxon>
    </lineage>
</organism>
<dbReference type="EMBL" id="ACIO01000120">
    <property type="protein sequence ID" value="EFD00124.1"/>
    <property type="molecule type" value="Genomic_DNA"/>
</dbReference>
<dbReference type="CDD" id="cd00408">
    <property type="entry name" value="DHDPS-like"/>
    <property type="match status" value="1"/>
</dbReference>
<name>D3ADE6_9FIRM</name>
<comment type="caution">
    <text evidence="6">The sequence shown here is derived from an EMBL/GenBank/DDBJ whole genome shotgun (WGS) entry which is preliminary data.</text>
</comment>
<feature type="binding site" evidence="5">
    <location>
        <position position="56"/>
    </location>
    <ligand>
        <name>pyruvate</name>
        <dbReference type="ChEBI" id="CHEBI:15361"/>
    </ligand>
</feature>
<comment type="similarity">
    <text evidence="1 3">Belongs to the DapA family.</text>
</comment>
<evidence type="ECO:0000313" key="6">
    <source>
        <dbReference type="EMBL" id="EFD00124.1"/>
    </source>
</evidence>
<evidence type="ECO:0000256" key="5">
    <source>
        <dbReference type="PIRSR" id="PIRSR001365-2"/>
    </source>
</evidence>
<dbReference type="PANTHER" id="PTHR12128">
    <property type="entry name" value="DIHYDRODIPICOLINATE SYNTHASE"/>
    <property type="match status" value="1"/>
</dbReference>
<evidence type="ECO:0000256" key="3">
    <source>
        <dbReference type="PIRNR" id="PIRNR001365"/>
    </source>
</evidence>
<keyword evidence="2 3" id="KW-0456">Lyase</keyword>
<dbReference type="PIRSF" id="PIRSF001365">
    <property type="entry name" value="DHDPS"/>
    <property type="match status" value="1"/>
</dbReference>
<dbReference type="Pfam" id="PF00701">
    <property type="entry name" value="DHDPS"/>
    <property type="match status" value="1"/>
</dbReference>
<dbReference type="SUPFAM" id="SSF51569">
    <property type="entry name" value="Aldolase"/>
    <property type="match status" value="1"/>
</dbReference>
<dbReference type="Proteomes" id="UP000004968">
    <property type="component" value="Unassembled WGS sequence"/>
</dbReference>
<evidence type="ECO:0000256" key="1">
    <source>
        <dbReference type="ARBA" id="ARBA00007592"/>
    </source>
</evidence>
<feature type="binding site" evidence="5">
    <location>
        <position position="215"/>
    </location>
    <ligand>
        <name>pyruvate</name>
        <dbReference type="ChEBI" id="CHEBI:15361"/>
    </ligand>
</feature>
<dbReference type="Gene3D" id="3.20.20.70">
    <property type="entry name" value="Aldolase class I"/>
    <property type="match status" value="1"/>
</dbReference>
<feature type="active site" description="Proton donor/acceptor" evidence="4">
    <location>
        <position position="143"/>
    </location>
</feature>
<feature type="active site" description="Schiff-base intermediate with substrate" evidence="4">
    <location>
        <position position="171"/>
    </location>
</feature>
<reference evidence="6 7" key="1">
    <citation type="submission" date="2010-01" db="EMBL/GenBank/DDBJ databases">
        <authorList>
            <person name="Weinstock G."/>
            <person name="Sodergren E."/>
            <person name="Clifton S."/>
            <person name="Fulton L."/>
            <person name="Fulton B."/>
            <person name="Courtney L."/>
            <person name="Fronick C."/>
            <person name="Harrison M."/>
            <person name="Strong C."/>
            <person name="Farmer C."/>
            <person name="Delahaunty K."/>
            <person name="Markovic C."/>
            <person name="Hall O."/>
            <person name="Minx P."/>
            <person name="Tomlinson C."/>
            <person name="Mitreva M."/>
            <person name="Nelson J."/>
            <person name="Hou S."/>
            <person name="Wollam A."/>
            <person name="Pepin K.H."/>
            <person name="Johnson M."/>
            <person name="Bhonagiri V."/>
            <person name="Nash W.E."/>
            <person name="Warren W."/>
            <person name="Chinwalla A."/>
            <person name="Mardis E.R."/>
            <person name="Wilson R.K."/>
        </authorList>
    </citation>
    <scope>NUCLEOTIDE SEQUENCE [LARGE SCALE GENOMIC DNA]</scope>
    <source>
        <strain evidence="6 7">DSM 13479</strain>
    </source>
</reference>
<dbReference type="InterPro" id="IPR013785">
    <property type="entry name" value="Aldolase_TIM"/>
</dbReference>
<dbReference type="GO" id="GO:0008840">
    <property type="term" value="F:4-hydroxy-tetrahydrodipicolinate synthase activity"/>
    <property type="evidence" value="ECO:0007669"/>
    <property type="project" value="TreeGrafter"/>
</dbReference>
<dbReference type="InterPro" id="IPR002220">
    <property type="entry name" value="DapA-like"/>
</dbReference>
<dbReference type="PANTHER" id="PTHR12128:SF66">
    <property type="entry name" value="4-HYDROXY-2-OXOGLUTARATE ALDOLASE, MITOCHONDRIAL"/>
    <property type="match status" value="1"/>
</dbReference>